<feature type="compositionally biased region" description="Polar residues" evidence="1">
    <location>
        <begin position="45"/>
        <end position="68"/>
    </location>
</feature>
<dbReference type="Proteomes" id="UP000792457">
    <property type="component" value="Unassembled WGS sequence"/>
</dbReference>
<dbReference type="InterPro" id="IPR040192">
    <property type="entry name" value="CUEDC1"/>
</dbReference>
<comment type="caution">
    <text evidence="2">The sequence shown here is derived from an EMBL/GenBank/DDBJ whole genome shotgun (WGS) entry which is preliminary data.</text>
</comment>
<name>A0A8K0KAU1_LADFU</name>
<organism evidence="2 3">
    <name type="scientific">Ladona fulva</name>
    <name type="common">Scarce chaser dragonfly</name>
    <name type="synonym">Libellula fulva</name>
    <dbReference type="NCBI Taxonomy" id="123851"/>
    <lineage>
        <taxon>Eukaryota</taxon>
        <taxon>Metazoa</taxon>
        <taxon>Ecdysozoa</taxon>
        <taxon>Arthropoda</taxon>
        <taxon>Hexapoda</taxon>
        <taxon>Insecta</taxon>
        <taxon>Pterygota</taxon>
        <taxon>Palaeoptera</taxon>
        <taxon>Odonata</taxon>
        <taxon>Epiprocta</taxon>
        <taxon>Anisoptera</taxon>
        <taxon>Libelluloidea</taxon>
        <taxon>Libellulidae</taxon>
        <taxon>Ladona</taxon>
    </lineage>
</organism>
<feature type="compositionally biased region" description="Basic and acidic residues" evidence="1">
    <location>
        <begin position="1"/>
        <end position="21"/>
    </location>
</feature>
<feature type="region of interest" description="Disordered" evidence="1">
    <location>
        <begin position="1"/>
        <end position="156"/>
    </location>
</feature>
<dbReference type="EMBL" id="KZ308572">
    <property type="protein sequence ID" value="KAG8231744.1"/>
    <property type="molecule type" value="Genomic_DNA"/>
</dbReference>
<dbReference type="PANTHER" id="PTHR13467">
    <property type="entry name" value="CUE DOMAIN CONTAINING PROTEIN 1"/>
    <property type="match status" value="1"/>
</dbReference>
<gene>
    <name evidence="2" type="ORF">J437_LFUL012022</name>
</gene>
<sequence>MSTDNENERLRNEMEKKEKQQKNSPQPSSAAVPISSASVLASIKTVPSQTSHSSQLRQTSSPLVSQQQSTPSAGPAPVSSPQVSSSHSPGCCIPGSTASVVPSGNSDSPSKNKEISNQQLNPSPVTSVTSSPRKADERDTHVRLGPNGESSSDREDVVQMIELDTDADQKDSDEKIPLRVIHGWEPPLLGQLPDDFLRISVPSSSTHWTPNSKKPQALMLSQQLLQQRYAENQERRGALLGAGGAGGDPDLDRFLEDERIALFLQNEEFMAELRWNKDFLSTLEKGFKQVKFKMEEVCFGCYLCSHSQGKITQERVLLA</sequence>
<reference evidence="2" key="1">
    <citation type="submission" date="2013-04" db="EMBL/GenBank/DDBJ databases">
        <authorList>
            <person name="Qu J."/>
            <person name="Murali S.C."/>
            <person name="Bandaranaike D."/>
            <person name="Bellair M."/>
            <person name="Blankenburg K."/>
            <person name="Chao H."/>
            <person name="Dinh H."/>
            <person name="Doddapaneni H."/>
            <person name="Downs B."/>
            <person name="Dugan-Rocha S."/>
            <person name="Elkadiri S."/>
            <person name="Gnanaolivu R.D."/>
            <person name="Hernandez B."/>
            <person name="Javaid M."/>
            <person name="Jayaseelan J.C."/>
            <person name="Lee S."/>
            <person name="Li M."/>
            <person name="Ming W."/>
            <person name="Munidasa M."/>
            <person name="Muniz J."/>
            <person name="Nguyen L."/>
            <person name="Ongeri F."/>
            <person name="Osuji N."/>
            <person name="Pu L.-L."/>
            <person name="Puazo M."/>
            <person name="Qu C."/>
            <person name="Quiroz J."/>
            <person name="Raj R."/>
            <person name="Weissenberger G."/>
            <person name="Xin Y."/>
            <person name="Zou X."/>
            <person name="Han Y."/>
            <person name="Richards S."/>
            <person name="Worley K."/>
            <person name="Muzny D."/>
            <person name="Gibbs R."/>
        </authorList>
    </citation>
    <scope>NUCLEOTIDE SEQUENCE</scope>
    <source>
        <strain evidence="2">Sampled in the wild</strain>
    </source>
</reference>
<dbReference type="PANTHER" id="PTHR13467:SF3">
    <property type="entry name" value="CUE DOMAIN-CONTAINING PROTEIN 1"/>
    <property type="match status" value="1"/>
</dbReference>
<evidence type="ECO:0000313" key="3">
    <source>
        <dbReference type="Proteomes" id="UP000792457"/>
    </source>
</evidence>
<feature type="compositionally biased region" description="Basic and acidic residues" evidence="1">
    <location>
        <begin position="133"/>
        <end position="142"/>
    </location>
</feature>
<protein>
    <submittedName>
        <fullName evidence="2">Uncharacterized protein</fullName>
    </submittedName>
</protein>
<evidence type="ECO:0000256" key="1">
    <source>
        <dbReference type="SAM" id="MobiDB-lite"/>
    </source>
</evidence>
<keyword evidence="3" id="KW-1185">Reference proteome</keyword>
<feature type="compositionally biased region" description="Low complexity" evidence="1">
    <location>
        <begin position="69"/>
        <end position="90"/>
    </location>
</feature>
<evidence type="ECO:0000313" key="2">
    <source>
        <dbReference type="EMBL" id="KAG8231744.1"/>
    </source>
</evidence>
<reference evidence="2" key="2">
    <citation type="submission" date="2017-10" db="EMBL/GenBank/DDBJ databases">
        <title>Ladona fulva Genome sequencing and assembly.</title>
        <authorList>
            <person name="Murali S."/>
            <person name="Richards S."/>
            <person name="Bandaranaike D."/>
            <person name="Bellair M."/>
            <person name="Blankenburg K."/>
            <person name="Chao H."/>
            <person name="Dinh H."/>
            <person name="Doddapaneni H."/>
            <person name="Dugan-Rocha S."/>
            <person name="Elkadiri S."/>
            <person name="Gnanaolivu R."/>
            <person name="Hernandez B."/>
            <person name="Skinner E."/>
            <person name="Javaid M."/>
            <person name="Lee S."/>
            <person name="Li M."/>
            <person name="Ming W."/>
            <person name="Munidasa M."/>
            <person name="Muniz J."/>
            <person name="Nguyen L."/>
            <person name="Hughes D."/>
            <person name="Osuji N."/>
            <person name="Pu L.-L."/>
            <person name="Puazo M."/>
            <person name="Qu C."/>
            <person name="Quiroz J."/>
            <person name="Raj R."/>
            <person name="Weissenberger G."/>
            <person name="Xin Y."/>
            <person name="Zou X."/>
            <person name="Han Y."/>
            <person name="Worley K."/>
            <person name="Muzny D."/>
            <person name="Gibbs R."/>
        </authorList>
    </citation>
    <scope>NUCLEOTIDE SEQUENCE</scope>
    <source>
        <strain evidence="2">Sampled in the wild</strain>
    </source>
</reference>
<accession>A0A8K0KAU1</accession>
<feature type="compositionally biased region" description="Low complexity" evidence="1">
    <location>
        <begin position="22"/>
        <end position="43"/>
    </location>
</feature>
<proteinExistence type="predicted"/>
<feature type="compositionally biased region" description="Polar residues" evidence="1">
    <location>
        <begin position="96"/>
        <end position="121"/>
    </location>
</feature>
<feature type="compositionally biased region" description="Low complexity" evidence="1">
    <location>
        <begin position="122"/>
        <end position="132"/>
    </location>
</feature>
<dbReference type="AlphaFoldDB" id="A0A8K0KAU1"/>
<dbReference type="OrthoDB" id="5794653at2759"/>